<evidence type="ECO:0000313" key="1">
    <source>
        <dbReference type="EMBL" id="QDU75306.1"/>
    </source>
</evidence>
<sequence>MQILPRIRFKIWHAMLCIGIIAAALPFLTNHDHVEDQEIINHFISNGAFHLQCSLNNAEQVERLNFSLTDFDNVWWPQIEKLDSLRELELRGHEINSFGLDHLLKLHLDRLDIRDTNLTSEQVEDIQERLPNCQIKYSYRKFTDYHEYFIFRQSLRAEELKSTSLP</sequence>
<dbReference type="EMBL" id="CP036289">
    <property type="protein sequence ID" value="QDU75306.1"/>
    <property type="molecule type" value="Genomic_DNA"/>
</dbReference>
<keyword evidence="2" id="KW-1185">Reference proteome</keyword>
<accession>A0A518C7U7</accession>
<name>A0A518C7U7_9BACT</name>
<organism evidence="1 2">
    <name type="scientific">Bremerella volcania</name>
    <dbReference type="NCBI Taxonomy" id="2527984"/>
    <lineage>
        <taxon>Bacteria</taxon>
        <taxon>Pseudomonadati</taxon>
        <taxon>Planctomycetota</taxon>
        <taxon>Planctomycetia</taxon>
        <taxon>Pirellulales</taxon>
        <taxon>Pirellulaceae</taxon>
        <taxon>Bremerella</taxon>
    </lineage>
</organism>
<reference evidence="2" key="1">
    <citation type="submission" date="2019-02" db="EMBL/GenBank/DDBJ databases">
        <title>Deep-cultivation of Planctomycetes and their phenomic and genomic characterization uncovers novel biology.</title>
        <authorList>
            <person name="Wiegand S."/>
            <person name="Jogler M."/>
            <person name="Boedeker C."/>
            <person name="Pinto D."/>
            <person name="Vollmers J."/>
            <person name="Rivas-Marin E."/>
            <person name="Kohn T."/>
            <person name="Peeters S.H."/>
            <person name="Heuer A."/>
            <person name="Rast P."/>
            <person name="Oberbeckmann S."/>
            <person name="Bunk B."/>
            <person name="Jeske O."/>
            <person name="Meyerdierks A."/>
            <person name="Storesund J.E."/>
            <person name="Kallscheuer N."/>
            <person name="Luecker S."/>
            <person name="Lage O.M."/>
            <person name="Pohl T."/>
            <person name="Merkel B.J."/>
            <person name="Hornburger P."/>
            <person name="Mueller R.-W."/>
            <person name="Bruemmer F."/>
            <person name="Labrenz M."/>
            <person name="Spormann A.M."/>
            <person name="Op den Camp H."/>
            <person name="Overmann J."/>
            <person name="Amann R."/>
            <person name="Jetten M.S.M."/>
            <person name="Mascher T."/>
            <person name="Medema M.H."/>
            <person name="Devos D.P."/>
            <person name="Kaster A.-K."/>
            <person name="Ovreas L."/>
            <person name="Rohde M."/>
            <person name="Galperin M.Y."/>
            <person name="Jogler C."/>
        </authorList>
    </citation>
    <scope>NUCLEOTIDE SEQUENCE [LARGE SCALE GENOMIC DNA]</scope>
    <source>
        <strain evidence="2">Pan97</strain>
    </source>
</reference>
<dbReference type="InterPro" id="IPR032675">
    <property type="entry name" value="LRR_dom_sf"/>
</dbReference>
<dbReference type="SUPFAM" id="SSF52047">
    <property type="entry name" value="RNI-like"/>
    <property type="match status" value="1"/>
</dbReference>
<dbReference type="AlphaFoldDB" id="A0A518C7U7"/>
<dbReference type="Proteomes" id="UP000318626">
    <property type="component" value="Chromosome"/>
</dbReference>
<proteinExistence type="predicted"/>
<dbReference type="Gene3D" id="3.80.10.10">
    <property type="entry name" value="Ribonuclease Inhibitor"/>
    <property type="match status" value="1"/>
</dbReference>
<gene>
    <name evidence="1" type="ORF">Pan97_23360</name>
</gene>
<evidence type="ECO:0000313" key="2">
    <source>
        <dbReference type="Proteomes" id="UP000318626"/>
    </source>
</evidence>
<protein>
    <recommendedName>
        <fullName evidence="3">Leucine Rich repeats (2 copies)</fullName>
    </recommendedName>
</protein>
<dbReference type="KEGG" id="bvo:Pan97_23360"/>
<evidence type="ECO:0008006" key="3">
    <source>
        <dbReference type="Google" id="ProtNLM"/>
    </source>
</evidence>